<reference evidence="1 2" key="1">
    <citation type="journal article" date="2021" name="J. Hered.">
        <title>A chromosome-level genome assembly of the parasitoid wasp, Cotesia glomerata (Hymenoptera: Braconidae).</title>
        <authorList>
            <person name="Pinto B.J."/>
            <person name="Weis J.J."/>
            <person name="Gamble T."/>
            <person name="Ode P.J."/>
            <person name="Paul R."/>
            <person name="Zaspel J.M."/>
        </authorList>
    </citation>
    <scope>NUCLEOTIDE SEQUENCE [LARGE SCALE GENOMIC DNA]</scope>
    <source>
        <strain evidence="1">CgM1</strain>
    </source>
</reference>
<evidence type="ECO:0000313" key="1">
    <source>
        <dbReference type="EMBL" id="KAH0540706.1"/>
    </source>
</evidence>
<keyword evidence="2" id="KW-1185">Reference proteome</keyword>
<gene>
    <name evidence="1" type="ORF">KQX54_019294</name>
</gene>
<proteinExistence type="predicted"/>
<sequence length="130" mass="14699">MRGAFGWQRTIRQIPKEVSADYHGHPSPVFFTVASRETEERGKSGKVSASSRAKSGCQGSILYCSKLLFPRRLTVFIFRRLKNEARLVTSPELSTRLFVLWSISADFTPDCSEGLKEYIAEARQPPKCIE</sequence>
<organism evidence="1 2">
    <name type="scientific">Cotesia glomerata</name>
    <name type="common">Lepidopteran parasitic wasp</name>
    <name type="synonym">Apanteles glomeratus</name>
    <dbReference type="NCBI Taxonomy" id="32391"/>
    <lineage>
        <taxon>Eukaryota</taxon>
        <taxon>Metazoa</taxon>
        <taxon>Ecdysozoa</taxon>
        <taxon>Arthropoda</taxon>
        <taxon>Hexapoda</taxon>
        <taxon>Insecta</taxon>
        <taxon>Pterygota</taxon>
        <taxon>Neoptera</taxon>
        <taxon>Endopterygota</taxon>
        <taxon>Hymenoptera</taxon>
        <taxon>Apocrita</taxon>
        <taxon>Ichneumonoidea</taxon>
        <taxon>Braconidae</taxon>
        <taxon>Microgastrinae</taxon>
        <taxon>Cotesia</taxon>
    </lineage>
</organism>
<accession>A0AAV7HLJ2</accession>
<comment type="caution">
    <text evidence="1">The sequence shown here is derived from an EMBL/GenBank/DDBJ whole genome shotgun (WGS) entry which is preliminary data.</text>
</comment>
<evidence type="ECO:0000313" key="2">
    <source>
        <dbReference type="Proteomes" id="UP000826195"/>
    </source>
</evidence>
<dbReference type="Proteomes" id="UP000826195">
    <property type="component" value="Unassembled WGS sequence"/>
</dbReference>
<name>A0AAV7HLJ2_COTGL</name>
<dbReference type="AlphaFoldDB" id="A0AAV7HLJ2"/>
<protein>
    <submittedName>
        <fullName evidence="1">Uncharacterized protein</fullName>
    </submittedName>
</protein>
<dbReference type="EMBL" id="JAHXZJ010002609">
    <property type="protein sequence ID" value="KAH0540706.1"/>
    <property type="molecule type" value="Genomic_DNA"/>
</dbReference>